<protein>
    <submittedName>
        <fullName evidence="1">Uncharacterized protein</fullName>
    </submittedName>
</protein>
<evidence type="ECO:0000313" key="2">
    <source>
        <dbReference type="Proteomes" id="UP001060085"/>
    </source>
</evidence>
<comment type="caution">
    <text evidence="1">The sequence shown here is derived from an EMBL/GenBank/DDBJ whole genome shotgun (WGS) entry which is preliminary data.</text>
</comment>
<name>A0ACB9ZVG5_CATRO</name>
<evidence type="ECO:0000313" key="1">
    <source>
        <dbReference type="EMBL" id="KAI5652479.1"/>
    </source>
</evidence>
<organism evidence="1 2">
    <name type="scientific">Catharanthus roseus</name>
    <name type="common">Madagascar periwinkle</name>
    <name type="synonym">Vinca rosea</name>
    <dbReference type="NCBI Taxonomy" id="4058"/>
    <lineage>
        <taxon>Eukaryota</taxon>
        <taxon>Viridiplantae</taxon>
        <taxon>Streptophyta</taxon>
        <taxon>Embryophyta</taxon>
        <taxon>Tracheophyta</taxon>
        <taxon>Spermatophyta</taxon>
        <taxon>Magnoliopsida</taxon>
        <taxon>eudicotyledons</taxon>
        <taxon>Gunneridae</taxon>
        <taxon>Pentapetalae</taxon>
        <taxon>asterids</taxon>
        <taxon>lamiids</taxon>
        <taxon>Gentianales</taxon>
        <taxon>Apocynaceae</taxon>
        <taxon>Rauvolfioideae</taxon>
        <taxon>Vinceae</taxon>
        <taxon>Catharanthinae</taxon>
        <taxon>Catharanthus</taxon>
    </lineage>
</organism>
<gene>
    <name evidence="1" type="ORF">M9H77_29666</name>
</gene>
<accession>A0ACB9ZVG5</accession>
<proteinExistence type="predicted"/>
<dbReference type="EMBL" id="CM044707">
    <property type="protein sequence ID" value="KAI5652479.1"/>
    <property type="molecule type" value="Genomic_DNA"/>
</dbReference>
<sequence length="109" mass="12614">MTKFWEFLDLLSTVDPAPIVPERLLVELDFEDNTLSCSIGCPLLSPRFFIKGGDLGKVWNPIYNQKRNYIKVVSEQPPNEDQFELTGVVQDWTTKNDYIKMDFPKSKDV</sequence>
<reference evidence="2" key="1">
    <citation type="journal article" date="2023" name="Nat. Plants">
        <title>Single-cell RNA sequencing provides a high-resolution roadmap for understanding the multicellular compartmentation of specialized metabolism.</title>
        <authorList>
            <person name="Sun S."/>
            <person name="Shen X."/>
            <person name="Li Y."/>
            <person name="Li Y."/>
            <person name="Wang S."/>
            <person name="Li R."/>
            <person name="Zhang H."/>
            <person name="Shen G."/>
            <person name="Guo B."/>
            <person name="Wei J."/>
            <person name="Xu J."/>
            <person name="St-Pierre B."/>
            <person name="Chen S."/>
            <person name="Sun C."/>
        </authorList>
    </citation>
    <scope>NUCLEOTIDE SEQUENCE [LARGE SCALE GENOMIC DNA]</scope>
</reference>
<dbReference type="Proteomes" id="UP001060085">
    <property type="component" value="Linkage Group LG07"/>
</dbReference>
<keyword evidence="2" id="KW-1185">Reference proteome</keyword>